<evidence type="ECO:0000313" key="2">
    <source>
        <dbReference type="EMBL" id="TCL65029.1"/>
    </source>
</evidence>
<sequence>MKYVKREQFIWNFQNRELIPSCYEKVFFNSANYKNENTSNSTEPVIYVSLVPTYLKYTLINDADYTQKKIIHKGKSGAGILIDGDYTVDSYLQKFTKRQLRVNLKRAITRLEESFNITYEYNFGTITKEKYNNLLFELRSMLEKRFQEKNIENMFLREWELHTKDLFNLINNKKASLFVIYHSEKPISISLNMHIKNSILFAKINAYDTDFAKFSLGHLDNYLLLGWCLDNKYHFLDLGFGILDYKMKWCNVFYDFEYHIYSKKGSLITKGISFFEVSKIKLKNHIKRLKIQEHLLNLKSFLKKPKKVIYQPKPKYKLKTVTAKESLNEKELKEINIKNEAYKSIRKPIYNYLYSNKLHIDTIKTYILITEDNCFVFKTKKNIIKINIL</sequence>
<proteinExistence type="predicted"/>
<dbReference type="RefSeq" id="WP_132218299.1">
    <property type="nucleotide sequence ID" value="NZ_OX156936.1"/>
</dbReference>
<accession>A0A4R1RGH9</accession>
<reference evidence="2 3" key="1">
    <citation type="submission" date="2019-03" db="EMBL/GenBank/DDBJ databases">
        <title>Genomic Encyclopedia of Type Strains, Phase IV (KMG-IV): sequencing the most valuable type-strain genomes for metagenomic binning, comparative biology and taxonomic classification.</title>
        <authorList>
            <person name="Goeker M."/>
        </authorList>
    </citation>
    <scope>NUCLEOTIDE SEQUENCE [LARGE SCALE GENOMIC DNA]</scope>
    <source>
        <strain evidence="2 3">DSM 18792</strain>
    </source>
</reference>
<protein>
    <submittedName>
        <fullName evidence="2">Acetyltransferase (GNAT) family protein</fullName>
    </submittedName>
</protein>
<comment type="caution">
    <text evidence="2">The sequence shown here is derived from an EMBL/GenBank/DDBJ whole genome shotgun (WGS) entry which is preliminary data.</text>
</comment>
<dbReference type="EMBL" id="SLUP01000006">
    <property type="protein sequence ID" value="TCL65029.1"/>
    <property type="molecule type" value="Genomic_DNA"/>
</dbReference>
<organism evidence="2 3">
    <name type="scientific">Mariniflexile fucanivorans</name>
    <dbReference type="NCBI Taxonomy" id="264023"/>
    <lineage>
        <taxon>Bacteria</taxon>
        <taxon>Pseudomonadati</taxon>
        <taxon>Bacteroidota</taxon>
        <taxon>Flavobacteriia</taxon>
        <taxon>Flavobacteriales</taxon>
        <taxon>Flavobacteriaceae</taxon>
        <taxon>Mariniflexile</taxon>
    </lineage>
</organism>
<dbReference type="InterPro" id="IPR016181">
    <property type="entry name" value="Acyl_CoA_acyltransferase"/>
</dbReference>
<dbReference type="GO" id="GO:0016740">
    <property type="term" value="F:transferase activity"/>
    <property type="evidence" value="ECO:0007669"/>
    <property type="project" value="UniProtKB-KW"/>
</dbReference>
<dbReference type="SUPFAM" id="SSF55729">
    <property type="entry name" value="Acyl-CoA N-acyltransferases (Nat)"/>
    <property type="match status" value="1"/>
</dbReference>
<name>A0A4R1RGH9_9FLAO</name>
<feature type="domain" description="BioF2-like acetyltransferase" evidence="1">
    <location>
        <begin position="100"/>
        <end position="246"/>
    </location>
</feature>
<dbReference type="InterPro" id="IPR038740">
    <property type="entry name" value="BioF2-like_GNAT_dom"/>
</dbReference>
<dbReference type="OrthoDB" id="1424606at2"/>
<dbReference type="AlphaFoldDB" id="A0A4R1RGH9"/>
<keyword evidence="2" id="KW-0808">Transferase</keyword>
<dbReference type="Pfam" id="PF13480">
    <property type="entry name" value="Acetyltransf_6"/>
    <property type="match status" value="1"/>
</dbReference>
<evidence type="ECO:0000313" key="3">
    <source>
        <dbReference type="Proteomes" id="UP000295455"/>
    </source>
</evidence>
<keyword evidence="3" id="KW-1185">Reference proteome</keyword>
<dbReference type="Proteomes" id="UP000295455">
    <property type="component" value="Unassembled WGS sequence"/>
</dbReference>
<gene>
    <name evidence="2" type="ORF">EV196_106220</name>
</gene>
<evidence type="ECO:0000259" key="1">
    <source>
        <dbReference type="Pfam" id="PF13480"/>
    </source>
</evidence>